<gene>
    <name evidence="2" type="ORF">DM484_24300</name>
</gene>
<evidence type="ECO:0000313" key="2">
    <source>
        <dbReference type="EMBL" id="PZN72569.1"/>
    </source>
</evidence>
<dbReference type="EMBL" id="QJPH01000483">
    <property type="protein sequence ID" value="PZN72569.1"/>
    <property type="molecule type" value="Genomic_DNA"/>
</dbReference>
<sequence>MSLVFHFSRSRGPDAEKGRPSAWSRGGHDDPEARKCNPSGYRFSGYYREQRTGAMTLANLLIAYPRMLERVRGIDLCTDELAVPLWVMLPLVRHVMQAADRATDYLQRRGYPTQRPLRVTVHAGEDFVHLLGGIRRIDEGIELLELGEGSRIGHAVALGVDVREWAARAGRLVLPKGERLLDLLWAWRVARLVPDELRSWLPWIEQELSRLSAKLFGGSYPVETLNQWWECLHTTEGLQAAGFPDGPRPRIRDGNADSD</sequence>
<organism evidence="2 3">
    <name type="scientific">Candidatus Methylumidiphilus alinenensis</name>
    <dbReference type="NCBI Taxonomy" id="2202197"/>
    <lineage>
        <taxon>Bacteria</taxon>
        <taxon>Pseudomonadati</taxon>
        <taxon>Pseudomonadota</taxon>
        <taxon>Gammaproteobacteria</taxon>
        <taxon>Methylococcales</taxon>
        <taxon>Candidatus Methylumidiphilus</taxon>
    </lineage>
</organism>
<evidence type="ECO:0000256" key="1">
    <source>
        <dbReference type="SAM" id="MobiDB-lite"/>
    </source>
</evidence>
<dbReference type="Gene3D" id="3.20.20.140">
    <property type="entry name" value="Metal-dependent hydrolases"/>
    <property type="match status" value="1"/>
</dbReference>
<dbReference type="Proteomes" id="UP000249396">
    <property type="component" value="Unassembled WGS sequence"/>
</dbReference>
<dbReference type="AlphaFoldDB" id="A0A2W4QQQ6"/>
<accession>A0A2W4QQQ6</accession>
<evidence type="ECO:0000313" key="3">
    <source>
        <dbReference type="Proteomes" id="UP000249396"/>
    </source>
</evidence>
<comment type="caution">
    <text evidence="2">The sequence shown here is derived from an EMBL/GenBank/DDBJ whole genome shotgun (WGS) entry which is preliminary data.</text>
</comment>
<reference evidence="2 3" key="1">
    <citation type="journal article" date="2018" name="Aquat. Microb. Ecol.">
        <title>Gammaproteobacterial methanotrophs dominate.</title>
        <authorList>
            <person name="Rissanen A.J."/>
            <person name="Saarenheimo J."/>
            <person name="Tiirola M."/>
            <person name="Peura S."/>
            <person name="Aalto S.L."/>
            <person name="Karvinen A."/>
            <person name="Nykanen H."/>
        </authorList>
    </citation>
    <scope>NUCLEOTIDE SEQUENCE [LARGE SCALE GENOMIC DNA]</scope>
    <source>
        <strain evidence="2">AMbin10</strain>
    </source>
</reference>
<feature type="region of interest" description="Disordered" evidence="1">
    <location>
        <begin position="1"/>
        <end position="36"/>
    </location>
</feature>
<feature type="non-terminal residue" evidence="2">
    <location>
        <position position="259"/>
    </location>
</feature>
<feature type="compositionally biased region" description="Basic and acidic residues" evidence="1">
    <location>
        <begin position="26"/>
        <end position="35"/>
    </location>
</feature>
<protein>
    <submittedName>
        <fullName evidence="2">Uncharacterized protein</fullName>
    </submittedName>
</protein>
<proteinExistence type="predicted"/>
<name>A0A2W4QQQ6_9GAMM</name>